<evidence type="ECO:0000313" key="11">
    <source>
        <dbReference type="Proteomes" id="UP000886523"/>
    </source>
</evidence>
<comment type="similarity">
    <text evidence="2">Belongs to the actin-binding proteins ADF family. Twinfilin subfamily.</text>
</comment>
<evidence type="ECO:0000256" key="1">
    <source>
        <dbReference type="ARBA" id="ARBA00004245"/>
    </source>
</evidence>
<dbReference type="InterPro" id="IPR028458">
    <property type="entry name" value="Twinfilin"/>
</dbReference>
<feature type="domain" description="ADF-H" evidence="9">
    <location>
        <begin position="186"/>
        <end position="326"/>
    </location>
</feature>
<evidence type="ECO:0000313" key="10">
    <source>
        <dbReference type="EMBL" id="KAF9520662.1"/>
    </source>
</evidence>
<dbReference type="SUPFAM" id="SSF55753">
    <property type="entry name" value="Actin depolymerizing proteins"/>
    <property type="match status" value="2"/>
</dbReference>
<dbReference type="Gene3D" id="3.40.20.10">
    <property type="entry name" value="Severin"/>
    <property type="match status" value="2"/>
</dbReference>
<dbReference type="GO" id="GO:0005884">
    <property type="term" value="C:actin filament"/>
    <property type="evidence" value="ECO:0007669"/>
    <property type="project" value="TreeGrafter"/>
</dbReference>
<dbReference type="PANTHER" id="PTHR13759:SF1">
    <property type="entry name" value="TWINFILIN"/>
    <property type="match status" value="1"/>
</dbReference>
<dbReference type="PROSITE" id="PS51263">
    <property type="entry name" value="ADF_H"/>
    <property type="match status" value="2"/>
</dbReference>
<keyword evidence="4" id="KW-0677">Repeat</keyword>
<evidence type="ECO:0000256" key="4">
    <source>
        <dbReference type="ARBA" id="ARBA00022737"/>
    </source>
</evidence>
<dbReference type="GO" id="GO:0003785">
    <property type="term" value="F:actin monomer binding"/>
    <property type="evidence" value="ECO:0007669"/>
    <property type="project" value="TreeGrafter"/>
</dbReference>
<dbReference type="EMBL" id="MU128911">
    <property type="protein sequence ID" value="KAF9520662.1"/>
    <property type="molecule type" value="Genomic_DNA"/>
</dbReference>
<gene>
    <name evidence="10" type="ORF">BS47DRAFT_1481403</name>
</gene>
<evidence type="ECO:0000256" key="7">
    <source>
        <dbReference type="ARBA" id="ARBA00038532"/>
    </source>
</evidence>
<feature type="domain" description="ADF-H" evidence="9">
    <location>
        <begin position="17"/>
        <end position="147"/>
    </location>
</feature>
<proteinExistence type="inferred from homology"/>
<reference evidence="10" key="1">
    <citation type="journal article" date="2020" name="Nat. Commun.">
        <title>Large-scale genome sequencing of mycorrhizal fungi provides insights into the early evolution of symbiotic traits.</title>
        <authorList>
            <person name="Miyauchi S."/>
            <person name="Kiss E."/>
            <person name="Kuo A."/>
            <person name="Drula E."/>
            <person name="Kohler A."/>
            <person name="Sanchez-Garcia M."/>
            <person name="Morin E."/>
            <person name="Andreopoulos B."/>
            <person name="Barry K.W."/>
            <person name="Bonito G."/>
            <person name="Buee M."/>
            <person name="Carver A."/>
            <person name="Chen C."/>
            <person name="Cichocki N."/>
            <person name="Clum A."/>
            <person name="Culley D."/>
            <person name="Crous P.W."/>
            <person name="Fauchery L."/>
            <person name="Girlanda M."/>
            <person name="Hayes R.D."/>
            <person name="Keri Z."/>
            <person name="LaButti K."/>
            <person name="Lipzen A."/>
            <person name="Lombard V."/>
            <person name="Magnuson J."/>
            <person name="Maillard F."/>
            <person name="Murat C."/>
            <person name="Nolan M."/>
            <person name="Ohm R.A."/>
            <person name="Pangilinan J."/>
            <person name="Pereira M.F."/>
            <person name="Perotto S."/>
            <person name="Peter M."/>
            <person name="Pfister S."/>
            <person name="Riley R."/>
            <person name="Sitrit Y."/>
            <person name="Stielow J.B."/>
            <person name="Szollosi G."/>
            <person name="Zifcakova L."/>
            <person name="Stursova M."/>
            <person name="Spatafora J.W."/>
            <person name="Tedersoo L."/>
            <person name="Vaario L.M."/>
            <person name="Yamada A."/>
            <person name="Yan M."/>
            <person name="Wang P."/>
            <person name="Xu J."/>
            <person name="Bruns T."/>
            <person name="Baldrian P."/>
            <person name="Vilgalys R."/>
            <person name="Dunand C."/>
            <person name="Henrissat B."/>
            <person name="Grigoriev I.V."/>
            <person name="Hibbett D."/>
            <person name="Nagy L.G."/>
            <person name="Martin F.M."/>
        </authorList>
    </citation>
    <scope>NUCLEOTIDE SEQUENCE</scope>
    <source>
        <strain evidence="10">UP504</strain>
    </source>
</reference>
<sequence length="354" mass="38843">MESVYRSIRSQSSTSSGIPVSQGLADAYAAALADDSIRFLFISIADEFLVPNGTLVKSGTLSEDLALLQDILKDDVPSYILARLDGDEQIAWLFISYVPDLATPQNKMLYASTRTSLVKSMGDRFKDTLNANSKDELSPASYAAHLRHNAAPLPLSAREAELASIKASERAVTSTSTRVLLGGASHIQLQWTEEARAAVEALKSDESGHGLNLAVLSFNTEETIVLTKQERITLEELANPGVLPSEHSSYIFFAWDHTVEGVSKRDIIFIYNISSSGSKQLRMIYALSVNLIKATVRTELEITLATTLETTDFRDSDVESLKEQLEATSRSESAKVVEEKKPFAKPRGPTRKVR</sequence>
<dbReference type="InterPro" id="IPR029006">
    <property type="entry name" value="ADF-H/Gelsolin-like_dom_sf"/>
</dbReference>
<organism evidence="10 11">
    <name type="scientific">Hydnum rufescens UP504</name>
    <dbReference type="NCBI Taxonomy" id="1448309"/>
    <lineage>
        <taxon>Eukaryota</taxon>
        <taxon>Fungi</taxon>
        <taxon>Dikarya</taxon>
        <taxon>Basidiomycota</taxon>
        <taxon>Agaricomycotina</taxon>
        <taxon>Agaricomycetes</taxon>
        <taxon>Cantharellales</taxon>
        <taxon>Hydnaceae</taxon>
        <taxon>Hydnum</taxon>
    </lineage>
</organism>
<accession>A0A9P6BB81</accession>
<feature type="region of interest" description="Disordered" evidence="8">
    <location>
        <begin position="324"/>
        <end position="354"/>
    </location>
</feature>
<evidence type="ECO:0000256" key="5">
    <source>
        <dbReference type="ARBA" id="ARBA00023203"/>
    </source>
</evidence>
<keyword evidence="3" id="KW-0963">Cytoplasm</keyword>
<dbReference type="InterPro" id="IPR002108">
    <property type="entry name" value="ADF-H"/>
</dbReference>
<comment type="caution">
    <text evidence="10">The sequence shown here is derived from an EMBL/GenBank/DDBJ whole genome shotgun (WGS) entry which is preliminary data.</text>
</comment>
<name>A0A9P6BB81_9AGAM</name>
<keyword evidence="6" id="KW-0206">Cytoskeleton</keyword>
<dbReference type="OrthoDB" id="10006997at2759"/>
<protein>
    <recommendedName>
        <fullName evidence="9">ADF-H domain-containing protein</fullName>
    </recommendedName>
</protein>
<keyword evidence="5" id="KW-0009">Actin-binding</keyword>
<dbReference type="GO" id="GO:0030042">
    <property type="term" value="P:actin filament depolymerization"/>
    <property type="evidence" value="ECO:0007669"/>
    <property type="project" value="TreeGrafter"/>
</dbReference>
<dbReference type="Proteomes" id="UP000886523">
    <property type="component" value="Unassembled WGS sequence"/>
</dbReference>
<evidence type="ECO:0000256" key="3">
    <source>
        <dbReference type="ARBA" id="ARBA00022490"/>
    </source>
</evidence>
<dbReference type="GO" id="GO:0005737">
    <property type="term" value="C:cytoplasm"/>
    <property type="evidence" value="ECO:0007669"/>
    <property type="project" value="TreeGrafter"/>
</dbReference>
<dbReference type="CDD" id="cd11285">
    <property type="entry name" value="ADF_Twf-N_like"/>
    <property type="match status" value="1"/>
</dbReference>
<comment type="subunit">
    <text evidence="7">Interacts with G-actin; ADP-actin form.</text>
</comment>
<evidence type="ECO:0000259" key="9">
    <source>
        <dbReference type="PROSITE" id="PS51263"/>
    </source>
</evidence>
<evidence type="ECO:0000256" key="2">
    <source>
        <dbReference type="ARBA" id="ARBA00009557"/>
    </source>
</evidence>
<comment type="subcellular location">
    <subcellularLocation>
        <location evidence="1">Cytoplasm</location>
        <location evidence="1">Cytoskeleton</location>
    </subcellularLocation>
</comment>
<evidence type="ECO:0000256" key="8">
    <source>
        <dbReference type="SAM" id="MobiDB-lite"/>
    </source>
</evidence>
<dbReference type="SMART" id="SM00102">
    <property type="entry name" value="ADF"/>
    <property type="match status" value="2"/>
</dbReference>
<dbReference type="PANTHER" id="PTHR13759">
    <property type="entry name" value="TWINFILIN"/>
    <property type="match status" value="1"/>
</dbReference>
<dbReference type="GO" id="GO:0051015">
    <property type="term" value="F:actin filament binding"/>
    <property type="evidence" value="ECO:0007669"/>
    <property type="project" value="TreeGrafter"/>
</dbReference>
<dbReference type="GO" id="GO:0051016">
    <property type="term" value="P:barbed-end actin filament capping"/>
    <property type="evidence" value="ECO:0007669"/>
    <property type="project" value="TreeGrafter"/>
</dbReference>
<evidence type="ECO:0000256" key="6">
    <source>
        <dbReference type="ARBA" id="ARBA00023212"/>
    </source>
</evidence>
<dbReference type="Pfam" id="PF00241">
    <property type="entry name" value="Cofilin_ADF"/>
    <property type="match status" value="2"/>
</dbReference>
<feature type="compositionally biased region" description="Basic and acidic residues" evidence="8">
    <location>
        <begin position="332"/>
        <end position="342"/>
    </location>
</feature>
<keyword evidence="11" id="KW-1185">Reference proteome</keyword>
<dbReference type="AlphaFoldDB" id="A0A9P6BB81"/>